<comment type="caution">
    <text evidence="3">The sequence shown here is derived from an EMBL/GenBank/DDBJ whole genome shotgun (WGS) entry which is preliminary data.</text>
</comment>
<evidence type="ECO:0000313" key="3">
    <source>
        <dbReference type="EMBL" id="GAK47196.1"/>
    </source>
</evidence>
<dbReference type="Pfam" id="PF26336">
    <property type="entry name" value="MacP_activator"/>
    <property type="match status" value="1"/>
</dbReference>
<name>A0A081BGM8_9LACO</name>
<feature type="region of interest" description="Disordered" evidence="1">
    <location>
        <begin position="1"/>
        <end position="32"/>
    </location>
</feature>
<organism evidence="3 4">
    <name type="scientific">Secundilactobacillus oryzae JCM 18671</name>
    <dbReference type="NCBI Taxonomy" id="1291743"/>
    <lineage>
        <taxon>Bacteria</taxon>
        <taxon>Bacillati</taxon>
        <taxon>Bacillota</taxon>
        <taxon>Bacilli</taxon>
        <taxon>Lactobacillales</taxon>
        <taxon>Lactobacillaceae</taxon>
        <taxon>Secundilactobacillus</taxon>
    </lineage>
</organism>
<evidence type="ECO:0000313" key="4">
    <source>
        <dbReference type="Proteomes" id="UP000028700"/>
    </source>
</evidence>
<keyword evidence="2" id="KW-0812">Transmembrane</keyword>
<protein>
    <submittedName>
        <fullName evidence="3">Small membrane protein</fullName>
    </submittedName>
</protein>
<dbReference type="EMBL" id="BBJM01000003">
    <property type="protein sequence ID" value="GAK47196.1"/>
    <property type="molecule type" value="Genomic_DNA"/>
</dbReference>
<feature type="compositionally biased region" description="Basic and acidic residues" evidence="1">
    <location>
        <begin position="18"/>
        <end position="32"/>
    </location>
</feature>
<feature type="transmembrane region" description="Helical" evidence="2">
    <location>
        <begin position="71"/>
        <end position="92"/>
    </location>
</feature>
<reference evidence="3" key="1">
    <citation type="journal article" date="2014" name="Genome Announc.">
        <title>Draft Genome Sequence of Lactobacillus oryzae Strain SG293T.</title>
        <authorList>
            <person name="Tanizawa Y."/>
            <person name="Fujisawa T."/>
            <person name="Mochizuki T."/>
            <person name="Kaminuma E."/>
            <person name="Nakamura Y."/>
            <person name="Tohno M."/>
        </authorList>
    </citation>
    <scope>NUCLEOTIDE SEQUENCE [LARGE SCALE GENOMIC DNA]</scope>
    <source>
        <strain evidence="3">SG293</strain>
    </source>
</reference>
<dbReference type="OrthoDB" id="2249706at2"/>
<dbReference type="AlphaFoldDB" id="A0A081BGM8"/>
<keyword evidence="2" id="KW-0472">Membrane</keyword>
<accession>A0A081BGM8</accession>
<sequence length="93" mass="11321">MNEQSNDKSSMTRKQYRQQREEADREFQERDRKRIQVEKEYARTHRQAPEELVSAQQELTEHKVAKLKRKLNWTILYLVLGIILVMLILFFVD</sequence>
<evidence type="ECO:0000256" key="1">
    <source>
        <dbReference type="SAM" id="MobiDB-lite"/>
    </source>
</evidence>
<proteinExistence type="predicted"/>
<keyword evidence="2" id="KW-1133">Transmembrane helix</keyword>
<dbReference type="STRING" id="1291743.LOSG293_030350"/>
<dbReference type="Proteomes" id="UP000028700">
    <property type="component" value="Unassembled WGS sequence"/>
</dbReference>
<gene>
    <name evidence="3" type="ORF">LOSG293_030350</name>
</gene>
<feature type="compositionally biased region" description="Polar residues" evidence="1">
    <location>
        <begin position="1"/>
        <end position="13"/>
    </location>
</feature>
<evidence type="ECO:0000256" key="2">
    <source>
        <dbReference type="SAM" id="Phobius"/>
    </source>
</evidence>
<dbReference type="eggNOG" id="ENOG5030V09">
    <property type="taxonomic scope" value="Bacteria"/>
</dbReference>
<keyword evidence="4" id="KW-1185">Reference proteome</keyword>
<dbReference type="RefSeq" id="WP_034526190.1">
    <property type="nucleotide sequence ID" value="NZ_BBAZ01000003.1"/>
</dbReference>
<dbReference type="InterPro" id="IPR047752">
    <property type="entry name" value="MacP"/>
</dbReference>